<protein>
    <recommendedName>
        <fullName evidence="4">DUF3131 domain-containing protein</fullName>
    </recommendedName>
</protein>
<accession>A0A9E8ZDQ1</accession>
<evidence type="ECO:0000313" key="3">
    <source>
        <dbReference type="Proteomes" id="UP001163152"/>
    </source>
</evidence>
<evidence type="ECO:0000313" key="2">
    <source>
        <dbReference type="EMBL" id="WAL61419.1"/>
    </source>
</evidence>
<dbReference type="AlphaFoldDB" id="A0A9E8ZDQ1"/>
<gene>
    <name evidence="2" type="ORF">OXH18_05360</name>
</gene>
<feature type="chain" id="PRO_5038891473" description="DUF3131 domain-containing protein" evidence="1">
    <location>
        <begin position="22"/>
        <end position="454"/>
    </location>
</feature>
<evidence type="ECO:0000256" key="1">
    <source>
        <dbReference type="SAM" id="SignalP"/>
    </source>
</evidence>
<dbReference type="Proteomes" id="UP001163152">
    <property type="component" value="Chromosome"/>
</dbReference>
<organism evidence="2 3">
    <name type="scientific">Thermocoleostomius sinensis A174</name>
    <dbReference type="NCBI Taxonomy" id="2016057"/>
    <lineage>
        <taxon>Bacteria</taxon>
        <taxon>Bacillati</taxon>
        <taxon>Cyanobacteriota</taxon>
        <taxon>Cyanophyceae</taxon>
        <taxon>Oculatellales</taxon>
        <taxon>Oculatellaceae</taxon>
        <taxon>Thermocoleostomius</taxon>
    </lineage>
</organism>
<name>A0A9E8ZDQ1_9CYAN</name>
<sequence>MTRLKQLLVAGILVISPGVTAVSAKADVMVQATEANRAMYRQQQERQIRPEHYDLNLRPVNNANESFWRNLLWTTAIVEPQAPYVAEAIEQLMSLATRSNLTTAQQRTIDMAMQVGTQLYLGHPTVYSRLEPTLVQTIEHSPDPMWVAMAFSALVQRGLDPASQQQWATAIQQRFPNWTHNVYLYATLREVAEYSQTPPPLSDLLEWTIAPHQPHLYVLCRPDRGVLCQAILKDRHGRFLTDNGQLWSVPLSLRSIHDLSWVFSRGQTPQGIYRIQGAIPQPDTEFFRAFGQFSLVNLFVPFEAGVQEFVVGRSGSWVGLSDYQALLPPAWRNYFPIQQIYWAGKAGRALFRIHGTGEATTFFSNNQRYPTSQNWNPTIGCLSALELYDESGRLLAADMPKILEALRTAGEQNFTGYLIVVDVPGDEPIQTELETLNLANLTPQPSQSPVRPSP</sequence>
<feature type="signal peptide" evidence="1">
    <location>
        <begin position="1"/>
        <end position="21"/>
    </location>
</feature>
<keyword evidence="3" id="KW-1185">Reference proteome</keyword>
<keyword evidence="1" id="KW-0732">Signal</keyword>
<evidence type="ECO:0008006" key="4">
    <source>
        <dbReference type="Google" id="ProtNLM"/>
    </source>
</evidence>
<dbReference type="RefSeq" id="WP_268611373.1">
    <property type="nucleotide sequence ID" value="NZ_CP113797.1"/>
</dbReference>
<dbReference type="KEGG" id="tsin:OXH18_05360"/>
<reference evidence="2" key="1">
    <citation type="submission" date="2022-12" db="EMBL/GenBank/DDBJ databases">
        <title>Polyphasic identification of a Novel Hot-Spring Cyanobacterium Ocullathermofonsia sinensis gen nov. sp. nov. and Genomic Insights on its Adaptations to the Thermal Habitat.</title>
        <authorList>
            <person name="Daroch M."/>
            <person name="Tang J."/>
            <person name="Jiang Y."/>
        </authorList>
    </citation>
    <scope>NUCLEOTIDE SEQUENCE</scope>
    <source>
        <strain evidence="2">PKUAC-SCTA174</strain>
    </source>
</reference>
<proteinExistence type="predicted"/>
<dbReference type="EMBL" id="CP113797">
    <property type="protein sequence ID" value="WAL61419.1"/>
    <property type="molecule type" value="Genomic_DNA"/>
</dbReference>